<feature type="chain" id="PRO_5035176684" description="Reelin domain-containing protein" evidence="2">
    <location>
        <begin position="23"/>
        <end position="177"/>
    </location>
</feature>
<keyword evidence="2" id="KW-0732">Signal</keyword>
<feature type="compositionally biased region" description="Polar residues" evidence="1">
    <location>
        <begin position="50"/>
        <end position="63"/>
    </location>
</feature>
<evidence type="ECO:0000313" key="5">
    <source>
        <dbReference type="Proteomes" id="UP000789390"/>
    </source>
</evidence>
<evidence type="ECO:0000259" key="3">
    <source>
        <dbReference type="PROSITE" id="PS51019"/>
    </source>
</evidence>
<dbReference type="InterPro" id="IPR051237">
    <property type="entry name" value="Ferric-chelate_Red/DefProt"/>
</dbReference>
<dbReference type="Proteomes" id="UP000789390">
    <property type="component" value="Unassembled WGS sequence"/>
</dbReference>
<evidence type="ECO:0000313" key="4">
    <source>
        <dbReference type="EMBL" id="CAH0100357.1"/>
    </source>
</evidence>
<gene>
    <name evidence="4" type="ORF">DGAL_LOCUS2587</name>
</gene>
<dbReference type="AlphaFoldDB" id="A0A8J2RIM7"/>
<dbReference type="EMBL" id="CAKKLH010000035">
    <property type="protein sequence ID" value="CAH0100357.1"/>
    <property type="molecule type" value="Genomic_DNA"/>
</dbReference>
<dbReference type="CDD" id="cd08544">
    <property type="entry name" value="Reeler"/>
    <property type="match status" value="1"/>
</dbReference>
<name>A0A8J2RIM7_9CRUS</name>
<dbReference type="Pfam" id="PF02014">
    <property type="entry name" value="Reeler"/>
    <property type="match status" value="1"/>
</dbReference>
<comment type="caution">
    <text evidence="4">The sequence shown here is derived from an EMBL/GenBank/DDBJ whole genome shotgun (WGS) entry which is preliminary data.</text>
</comment>
<protein>
    <recommendedName>
        <fullName evidence="3">Reelin domain-containing protein</fullName>
    </recommendedName>
</protein>
<feature type="signal peptide" evidence="2">
    <location>
        <begin position="1"/>
        <end position="22"/>
    </location>
</feature>
<dbReference type="OrthoDB" id="6345793at2759"/>
<dbReference type="PANTHER" id="PTHR45828">
    <property type="entry name" value="CYTOCHROME B561/FERRIC REDUCTASE TRANSMEMBRANE"/>
    <property type="match status" value="1"/>
</dbReference>
<dbReference type="Gene3D" id="2.60.40.4060">
    <property type="entry name" value="Reeler domain"/>
    <property type="match status" value="1"/>
</dbReference>
<dbReference type="InterPro" id="IPR042307">
    <property type="entry name" value="Reeler_sf"/>
</dbReference>
<dbReference type="PROSITE" id="PS51019">
    <property type="entry name" value="REELIN"/>
    <property type="match status" value="1"/>
</dbReference>
<dbReference type="PANTHER" id="PTHR45828:SF36">
    <property type="entry name" value="REELIN DOMAIN-CONTAINING PROTEIN"/>
    <property type="match status" value="1"/>
</dbReference>
<evidence type="ECO:0000256" key="2">
    <source>
        <dbReference type="SAM" id="SignalP"/>
    </source>
</evidence>
<feature type="region of interest" description="Disordered" evidence="1">
    <location>
        <begin position="42"/>
        <end position="63"/>
    </location>
</feature>
<feature type="domain" description="Reelin" evidence="3">
    <location>
        <begin position="16"/>
        <end position="177"/>
    </location>
</feature>
<sequence>MSGSSSFKYVCFSLCLYLALNGNNVAIQGAPNGAPRLACGDMTPQHGVDPQTSVSPYATTPSSASIAQGSKVTLTLAPIDSVDTFKGFLVIGFDNANQAGGPIGSFSAISEGQTLDCPGVNAMNAATHMSNANKTSVTMDWTAPAGFVGTVLFKTSYVQQVDLFWVATPATSLVTVA</sequence>
<organism evidence="4 5">
    <name type="scientific">Daphnia galeata</name>
    <dbReference type="NCBI Taxonomy" id="27404"/>
    <lineage>
        <taxon>Eukaryota</taxon>
        <taxon>Metazoa</taxon>
        <taxon>Ecdysozoa</taxon>
        <taxon>Arthropoda</taxon>
        <taxon>Crustacea</taxon>
        <taxon>Branchiopoda</taxon>
        <taxon>Diplostraca</taxon>
        <taxon>Cladocera</taxon>
        <taxon>Anomopoda</taxon>
        <taxon>Daphniidae</taxon>
        <taxon>Daphnia</taxon>
    </lineage>
</organism>
<proteinExistence type="predicted"/>
<dbReference type="GO" id="GO:0016020">
    <property type="term" value="C:membrane"/>
    <property type="evidence" value="ECO:0007669"/>
    <property type="project" value="TreeGrafter"/>
</dbReference>
<reference evidence="4" key="1">
    <citation type="submission" date="2021-11" db="EMBL/GenBank/DDBJ databases">
        <authorList>
            <person name="Schell T."/>
        </authorList>
    </citation>
    <scope>NUCLEOTIDE SEQUENCE</scope>
    <source>
        <strain evidence="4">M5</strain>
    </source>
</reference>
<keyword evidence="5" id="KW-1185">Reference proteome</keyword>
<accession>A0A8J2RIM7</accession>
<dbReference type="InterPro" id="IPR002861">
    <property type="entry name" value="Reeler_dom"/>
</dbReference>
<evidence type="ECO:0000256" key="1">
    <source>
        <dbReference type="SAM" id="MobiDB-lite"/>
    </source>
</evidence>